<evidence type="ECO:0000313" key="4">
    <source>
        <dbReference type="Proteomes" id="UP000248066"/>
    </source>
</evidence>
<evidence type="ECO:0000259" key="1">
    <source>
        <dbReference type="PROSITE" id="PS50893"/>
    </source>
</evidence>
<dbReference type="Gene3D" id="3.40.50.300">
    <property type="entry name" value="P-loop containing nucleotide triphosphate hydrolases"/>
    <property type="match status" value="1"/>
</dbReference>
<dbReference type="SUPFAM" id="SSF52540">
    <property type="entry name" value="P-loop containing nucleoside triphosphate hydrolases"/>
    <property type="match status" value="1"/>
</dbReference>
<dbReference type="GO" id="GO:0005524">
    <property type="term" value="F:ATP binding"/>
    <property type="evidence" value="ECO:0007669"/>
    <property type="project" value="UniProtKB-KW"/>
</dbReference>
<protein>
    <submittedName>
        <fullName evidence="3">ABC transporter ATP-binding protein</fullName>
    </submittedName>
</protein>
<dbReference type="GO" id="GO:0016887">
    <property type="term" value="F:ATP hydrolysis activity"/>
    <property type="evidence" value="ECO:0007669"/>
    <property type="project" value="InterPro"/>
</dbReference>
<dbReference type="InterPro" id="IPR007492">
    <property type="entry name" value="LytTR_DNA-bd_dom"/>
</dbReference>
<dbReference type="RefSeq" id="WP_110521254.1">
    <property type="nucleotide sequence ID" value="NZ_PDOF01000003.1"/>
</dbReference>
<comment type="caution">
    <text evidence="3">The sequence shown here is derived from an EMBL/GenBank/DDBJ whole genome shotgun (WGS) entry which is preliminary data.</text>
</comment>
<dbReference type="InterPro" id="IPR046947">
    <property type="entry name" value="LytR-like"/>
</dbReference>
<dbReference type="AlphaFoldDB" id="A0A2W0H5R6"/>
<keyword evidence="4" id="KW-1185">Reference proteome</keyword>
<keyword evidence="3" id="KW-0067">ATP-binding</keyword>
<dbReference type="InterPro" id="IPR027417">
    <property type="entry name" value="P-loop_NTPase"/>
</dbReference>
<dbReference type="PROSITE" id="PS50893">
    <property type="entry name" value="ABC_TRANSPORTER_2"/>
    <property type="match status" value="1"/>
</dbReference>
<dbReference type="PROSITE" id="PS50930">
    <property type="entry name" value="HTH_LYTTR"/>
    <property type="match status" value="1"/>
</dbReference>
<gene>
    <name evidence="3" type="ORF">CR205_16510</name>
</gene>
<dbReference type="PANTHER" id="PTHR37299">
    <property type="entry name" value="TRANSCRIPTIONAL REGULATOR-RELATED"/>
    <property type="match status" value="1"/>
</dbReference>
<dbReference type="Gene3D" id="2.40.50.1020">
    <property type="entry name" value="LytTr DNA-binding domain"/>
    <property type="match status" value="1"/>
</dbReference>
<evidence type="ECO:0000313" key="3">
    <source>
        <dbReference type="EMBL" id="PYZ95976.1"/>
    </source>
</evidence>
<sequence length="331" mass="38164">MTLVTLEKVMKQEDNITILKDINLTIKEKSQIGIKMTEKESVVFFHLITGALTPSSGSIINNTTDILTEFTDDGFYETLTVCDYLTFFKRIADFKKPLEEFAGIFSLSDVWKAKLKKITLDQRKRVNLFRMFLYSPKLMLIQSPLSNSTDEGIELYIKALEHLQSNNTAILFTSHYLEELLLLSNEVYSYNRYIGLEKSDFLEGPIAAPQDNIDSGLKPANVYKVASKMEDKTIFFSPDEIDFIESINSVSNIRIGEEYFPTELTMNELEEKLTNFGFFRCHRSYLVNLQRVSELVSYSKNSFTLILKGNAKVKLPLSRMRLDEMKKLMEF</sequence>
<reference evidence="3 4" key="1">
    <citation type="submission" date="2017-10" db="EMBL/GenBank/DDBJ databases">
        <title>Bacillus sp. nov., a halophilic bacterium isolated from a Yangshapao Lake.</title>
        <authorList>
            <person name="Wang H."/>
        </authorList>
    </citation>
    <scope>NUCLEOTIDE SEQUENCE [LARGE SCALE GENOMIC DNA]</scope>
    <source>
        <strain evidence="3 4">YSP-3</strain>
    </source>
</reference>
<dbReference type="Proteomes" id="UP000248066">
    <property type="component" value="Unassembled WGS sequence"/>
</dbReference>
<name>A0A2W0H5R6_9BACI</name>
<evidence type="ECO:0000259" key="2">
    <source>
        <dbReference type="PROSITE" id="PS50930"/>
    </source>
</evidence>
<dbReference type="PIRSF" id="PIRSF036612">
    <property type="entry name" value="ABC_ATP_LytTR"/>
    <property type="match status" value="1"/>
</dbReference>
<dbReference type="SMART" id="SM00850">
    <property type="entry name" value="LytTR"/>
    <property type="match status" value="1"/>
</dbReference>
<feature type="domain" description="HTH LytTR-type" evidence="2">
    <location>
        <begin position="225"/>
        <end position="331"/>
    </location>
</feature>
<dbReference type="InterPro" id="IPR003439">
    <property type="entry name" value="ABC_transporter-like_ATP-bd"/>
</dbReference>
<dbReference type="EMBL" id="PDOF01000003">
    <property type="protein sequence ID" value="PYZ95976.1"/>
    <property type="molecule type" value="Genomic_DNA"/>
</dbReference>
<dbReference type="Pfam" id="PF04397">
    <property type="entry name" value="LytTR"/>
    <property type="match status" value="1"/>
</dbReference>
<feature type="domain" description="ABC transporter" evidence="1">
    <location>
        <begin position="4"/>
        <end position="217"/>
    </location>
</feature>
<organism evidence="3 4">
    <name type="scientific">Alteribacter lacisalsi</name>
    <dbReference type="NCBI Taxonomy" id="2045244"/>
    <lineage>
        <taxon>Bacteria</taxon>
        <taxon>Bacillati</taxon>
        <taxon>Bacillota</taxon>
        <taxon>Bacilli</taxon>
        <taxon>Bacillales</taxon>
        <taxon>Bacillaceae</taxon>
        <taxon>Alteribacter</taxon>
    </lineage>
</organism>
<dbReference type="PANTHER" id="PTHR37299:SF1">
    <property type="entry name" value="STAGE 0 SPORULATION PROTEIN A HOMOLOG"/>
    <property type="match status" value="1"/>
</dbReference>
<dbReference type="GO" id="GO:0000156">
    <property type="term" value="F:phosphorelay response regulator activity"/>
    <property type="evidence" value="ECO:0007669"/>
    <property type="project" value="InterPro"/>
</dbReference>
<dbReference type="OrthoDB" id="9809318at2"/>
<dbReference type="InterPro" id="IPR012046">
    <property type="entry name" value="LytTR_ABC"/>
</dbReference>
<proteinExistence type="predicted"/>
<accession>A0A2W0H5R6</accession>
<keyword evidence="3" id="KW-0547">Nucleotide-binding</keyword>
<dbReference type="GO" id="GO:0003677">
    <property type="term" value="F:DNA binding"/>
    <property type="evidence" value="ECO:0007669"/>
    <property type="project" value="InterPro"/>
</dbReference>